<dbReference type="Pfam" id="PF03308">
    <property type="entry name" value="MeaB"/>
    <property type="match status" value="1"/>
</dbReference>
<dbReference type="HOGENOM" id="CLU_043725_1_0_0"/>
<dbReference type="InterPro" id="IPR005129">
    <property type="entry name" value="GTPase_ArgK"/>
</dbReference>
<dbReference type="Proteomes" id="UP000005868">
    <property type="component" value="Chromosome"/>
</dbReference>
<evidence type="ECO:0000313" key="7">
    <source>
        <dbReference type="EMBL" id="AER66792.1"/>
    </source>
</evidence>
<dbReference type="STRING" id="580340.Tlie_1059"/>
<evidence type="ECO:0000256" key="2">
    <source>
        <dbReference type="ARBA" id="ARBA00022741"/>
    </source>
</evidence>
<dbReference type="SUPFAM" id="SSF52540">
    <property type="entry name" value="P-loop containing nucleoside triphosphate hydrolases"/>
    <property type="match status" value="1"/>
</dbReference>
<sequence length="317" mass="34633">MEKLIEKALNGDARSIARLITLVESESPYAESLMKTIYPHSGKAHIIGITGSPGAGKSTLVDKMIKEMKSKGKKVGVIAVDPSSPFSGGAVLGDRLRMQQHSVDKDVFIRSMGTRGSLGGLSRATYEAALILDACGKDVVIIETVGVGQSEVDIVKIADTVCLVLVPGMGDDIQIMKAGIMEIADVFIVNKADRDGAERIATEVKMMLDLMPKRSWLPPVVTTIAEKGEGIKELCSKIEEHYFFLTNSEEGKRKKYQRLTNEVEAILAKEIARIVEDAWENMKSKELLDDLAQRRKDPYSVAKELLDNILCGGNLNV</sequence>
<keyword evidence="4" id="KW-0342">GTP-binding</keyword>
<keyword evidence="8" id="KW-1185">Reference proteome</keyword>
<dbReference type="PANTHER" id="PTHR43087:SF1">
    <property type="entry name" value="LAO_AO TRANSPORT SYSTEM ATPASE"/>
    <property type="match status" value="1"/>
</dbReference>
<dbReference type="EMBL" id="CP003096">
    <property type="protein sequence ID" value="AER66792.1"/>
    <property type="molecule type" value="Genomic_DNA"/>
</dbReference>
<keyword evidence="3" id="KW-0378">Hydrolase</keyword>
<accession>G7VA92</accession>
<dbReference type="InterPro" id="IPR003593">
    <property type="entry name" value="AAA+_ATPase"/>
</dbReference>
<proteinExistence type="inferred from homology"/>
<dbReference type="InterPro" id="IPR027417">
    <property type="entry name" value="P-loop_NTPase"/>
</dbReference>
<dbReference type="GO" id="GO:0005525">
    <property type="term" value="F:GTP binding"/>
    <property type="evidence" value="ECO:0007669"/>
    <property type="project" value="UniProtKB-KW"/>
</dbReference>
<evidence type="ECO:0000313" key="8">
    <source>
        <dbReference type="Proteomes" id="UP000005868"/>
    </source>
</evidence>
<dbReference type="SMART" id="SM00382">
    <property type="entry name" value="AAA"/>
    <property type="match status" value="1"/>
</dbReference>
<dbReference type="NCBIfam" id="TIGR00750">
    <property type="entry name" value="lao"/>
    <property type="match status" value="1"/>
</dbReference>
<feature type="domain" description="AAA+ ATPase" evidence="6">
    <location>
        <begin position="43"/>
        <end position="212"/>
    </location>
</feature>
<dbReference type="eggNOG" id="COG1703">
    <property type="taxonomic scope" value="Bacteria"/>
</dbReference>
<dbReference type="InterPro" id="IPR052040">
    <property type="entry name" value="GTPase/Isobutyryl-CoA_mutase"/>
</dbReference>
<evidence type="ECO:0000256" key="1">
    <source>
        <dbReference type="ARBA" id="ARBA00009625"/>
    </source>
</evidence>
<reference evidence="8" key="1">
    <citation type="submission" date="2011-10" db="EMBL/GenBank/DDBJ databases">
        <title>The complete genome of chromosome of Thermovirga lienii DSM 17291.</title>
        <authorList>
            <consortium name="US DOE Joint Genome Institute (JGI-PGF)"/>
            <person name="Lucas S."/>
            <person name="Copeland A."/>
            <person name="Lapidus A."/>
            <person name="Glavina del Rio T."/>
            <person name="Dalin E."/>
            <person name="Tice H."/>
            <person name="Bruce D."/>
            <person name="Goodwin L."/>
            <person name="Pitluck S."/>
            <person name="Peters L."/>
            <person name="Mikhailova N."/>
            <person name="Saunders E."/>
            <person name="Kyrpides N."/>
            <person name="Mavromatis K."/>
            <person name="Ivanova N."/>
            <person name="Last F.I."/>
            <person name="Brettin T."/>
            <person name="Detter J.C."/>
            <person name="Han C."/>
            <person name="Larimer F."/>
            <person name="Land M."/>
            <person name="Hauser L."/>
            <person name="Markowitz V."/>
            <person name="Cheng J.-F."/>
            <person name="Hugenholtz P."/>
            <person name="Woyke T."/>
            <person name="Wu D."/>
            <person name="Spring S."/>
            <person name="Schroeder M."/>
            <person name="Brambilla E.-M."/>
            <person name="Klenk H.-P."/>
            <person name="Eisen J.A."/>
        </authorList>
    </citation>
    <scope>NUCLEOTIDE SEQUENCE [LARGE SCALE GENOMIC DNA]</scope>
    <source>
        <strain evidence="8">ATCC BAA-1197 / DSM 17291 / Cas60314</strain>
    </source>
</reference>
<dbReference type="AlphaFoldDB" id="G7VA92"/>
<protein>
    <submittedName>
        <fullName evidence="7">LAO/AO transport system ATPase</fullName>
    </submittedName>
</protein>
<reference evidence="7 8" key="2">
    <citation type="journal article" date="2012" name="Stand. Genomic Sci.">
        <title>Genome sequence of the moderately thermophilic, amino-acid-degrading and sulfur-reducing bacterium Thermovirga lienii type strain (Cas60314(T)).</title>
        <authorList>
            <person name="Goker M."/>
            <person name="Saunders E."/>
            <person name="Lapidus A."/>
            <person name="Nolan M."/>
            <person name="Lucas S."/>
            <person name="Hammon N."/>
            <person name="Deshpande S."/>
            <person name="Cheng J.F."/>
            <person name="Han C."/>
            <person name="Tapia R."/>
            <person name="Goodwin L.A."/>
            <person name="Pitluck S."/>
            <person name="Liolios K."/>
            <person name="Mavromatis K."/>
            <person name="Pagani I."/>
            <person name="Ivanova N."/>
            <person name="Mikhailova N."/>
            <person name="Pati A."/>
            <person name="Chen A."/>
            <person name="Palaniappan K."/>
            <person name="Land M."/>
            <person name="Chang Y.J."/>
            <person name="Jeffries C.D."/>
            <person name="Brambilla E.M."/>
            <person name="Rohde M."/>
            <person name="Spring S."/>
            <person name="Detter J.C."/>
            <person name="Woyke T."/>
            <person name="Bristow J."/>
            <person name="Eisen J.A."/>
            <person name="Markowitz V."/>
            <person name="Hugenholtz P."/>
            <person name="Kyrpides N.C."/>
            <person name="Klenk H.P."/>
        </authorList>
    </citation>
    <scope>NUCLEOTIDE SEQUENCE [LARGE SCALE GENOMIC DNA]</scope>
    <source>
        <strain evidence="8">ATCC BAA-1197 / DSM 17291 / Cas60314</strain>
    </source>
</reference>
<evidence type="ECO:0000256" key="4">
    <source>
        <dbReference type="ARBA" id="ARBA00023134"/>
    </source>
</evidence>
<evidence type="ECO:0000256" key="5">
    <source>
        <dbReference type="ARBA" id="ARBA00023186"/>
    </source>
</evidence>
<gene>
    <name evidence="7" type="ordered locus">Tlie_1059</name>
</gene>
<dbReference type="Gene3D" id="3.40.50.300">
    <property type="entry name" value="P-loop containing nucleotide triphosphate hydrolases"/>
    <property type="match status" value="1"/>
</dbReference>
<keyword evidence="5" id="KW-0143">Chaperone</keyword>
<keyword evidence="2" id="KW-0547">Nucleotide-binding</keyword>
<dbReference type="GO" id="GO:0003924">
    <property type="term" value="F:GTPase activity"/>
    <property type="evidence" value="ECO:0007669"/>
    <property type="project" value="InterPro"/>
</dbReference>
<organism evidence="7 8">
    <name type="scientific">Thermovirga lienii (strain ATCC BAA-1197 / DSM 17291 / Cas60314)</name>
    <dbReference type="NCBI Taxonomy" id="580340"/>
    <lineage>
        <taxon>Bacteria</taxon>
        <taxon>Thermotogati</taxon>
        <taxon>Synergistota</taxon>
        <taxon>Synergistia</taxon>
        <taxon>Synergistales</taxon>
        <taxon>Thermovirgaceae</taxon>
        <taxon>Thermovirga</taxon>
    </lineage>
</organism>
<evidence type="ECO:0000256" key="3">
    <source>
        <dbReference type="ARBA" id="ARBA00022801"/>
    </source>
</evidence>
<dbReference type="OrthoDB" id="9778292at2"/>
<dbReference type="PANTHER" id="PTHR43087">
    <property type="entry name" value="LYSINE/ARGININE/ORNITHINE TRANSPORT SYSTEM KINASE"/>
    <property type="match status" value="1"/>
</dbReference>
<name>G7VA92_THELD</name>
<evidence type="ECO:0000259" key="6">
    <source>
        <dbReference type="SMART" id="SM00382"/>
    </source>
</evidence>
<comment type="similarity">
    <text evidence="1">Belongs to the SIMIBI class G3E GTPase family. ArgK/MeaB subfamily.</text>
</comment>
<dbReference type="KEGG" id="tli:Tlie_1059"/>
<dbReference type="CDD" id="cd03114">
    <property type="entry name" value="MMAA-like"/>
    <property type="match status" value="1"/>
</dbReference>